<dbReference type="InterPro" id="IPR020891">
    <property type="entry name" value="UPF0758_CS"/>
</dbReference>
<organism evidence="9 10">
    <name type="scientific">Caenispirillum bisanense</name>
    <dbReference type="NCBI Taxonomy" id="414052"/>
    <lineage>
        <taxon>Bacteria</taxon>
        <taxon>Pseudomonadati</taxon>
        <taxon>Pseudomonadota</taxon>
        <taxon>Alphaproteobacteria</taxon>
        <taxon>Rhodospirillales</taxon>
        <taxon>Novispirillaceae</taxon>
        <taxon>Caenispirillum</taxon>
    </lineage>
</organism>
<keyword evidence="2" id="KW-0479">Metal-binding</keyword>
<dbReference type="GO" id="GO:0006508">
    <property type="term" value="P:proteolysis"/>
    <property type="evidence" value="ECO:0007669"/>
    <property type="project" value="UniProtKB-KW"/>
</dbReference>
<keyword evidence="4" id="KW-0862">Zinc</keyword>
<dbReference type="SUPFAM" id="SSF47781">
    <property type="entry name" value="RuvA domain 2-like"/>
    <property type="match status" value="1"/>
</dbReference>
<evidence type="ECO:0000256" key="5">
    <source>
        <dbReference type="ARBA" id="ARBA00023049"/>
    </source>
</evidence>
<sequence length="251" mass="27643">MADEDLDLFEPAPGTPAGGLAEAVERAPSPHHAGHRDRLRERFLRGGTEAVQDYELLELLLFAAIPRRDVKPIAKALLKKFGSVAGVVTAKPEELKQVDGIKDAAATALKAAEAVAVRMLRDQVMNRPVISSWDALIDYCTASLAYRDVEQFRILFLDRRNHLIADEMQQKGTVDHTPVYPREVVKRALELQACAIIMVHNHPSGDPTPSQADIAMTRTVRDVSEPLGIVLHDHVVVGRGSYTSMRAQGFI</sequence>
<keyword evidence="10" id="KW-1185">Reference proteome</keyword>
<dbReference type="PROSITE" id="PS01302">
    <property type="entry name" value="UPF0758"/>
    <property type="match status" value="1"/>
</dbReference>
<evidence type="ECO:0000256" key="1">
    <source>
        <dbReference type="ARBA" id="ARBA00022670"/>
    </source>
</evidence>
<accession>A0A286G4M6</accession>
<keyword evidence="5" id="KW-0482">Metalloprotease</keyword>
<evidence type="ECO:0000313" key="10">
    <source>
        <dbReference type="Proteomes" id="UP000219621"/>
    </source>
</evidence>
<dbReference type="EMBL" id="OCNJ01000001">
    <property type="protein sequence ID" value="SOD90443.1"/>
    <property type="molecule type" value="Genomic_DNA"/>
</dbReference>
<evidence type="ECO:0000256" key="6">
    <source>
        <dbReference type="RuleBase" id="RU003797"/>
    </source>
</evidence>
<keyword evidence="3" id="KW-0378">Hydrolase</keyword>
<name>A0A286G4M6_9PROT</name>
<evidence type="ECO:0000256" key="7">
    <source>
        <dbReference type="SAM" id="MobiDB-lite"/>
    </source>
</evidence>
<dbReference type="Gene3D" id="3.40.140.10">
    <property type="entry name" value="Cytidine Deaminase, domain 2"/>
    <property type="match status" value="1"/>
</dbReference>
<feature type="region of interest" description="Disordered" evidence="7">
    <location>
        <begin position="1"/>
        <end position="36"/>
    </location>
</feature>
<dbReference type="SUPFAM" id="SSF102712">
    <property type="entry name" value="JAB1/MPN domain"/>
    <property type="match status" value="1"/>
</dbReference>
<dbReference type="Proteomes" id="UP000219621">
    <property type="component" value="Unassembled WGS sequence"/>
</dbReference>
<dbReference type="InterPro" id="IPR025657">
    <property type="entry name" value="RadC_JAB"/>
</dbReference>
<dbReference type="Pfam" id="PF20582">
    <property type="entry name" value="UPF0758_N"/>
    <property type="match status" value="1"/>
</dbReference>
<dbReference type="OrthoDB" id="9804482at2"/>
<evidence type="ECO:0000313" key="9">
    <source>
        <dbReference type="EMBL" id="SOD90443.1"/>
    </source>
</evidence>
<dbReference type="InterPro" id="IPR046778">
    <property type="entry name" value="UPF0758_N"/>
</dbReference>
<reference evidence="9 10" key="1">
    <citation type="submission" date="2017-09" db="EMBL/GenBank/DDBJ databases">
        <authorList>
            <person name="Ehlers B."/>
            <person name="Leendertz F.H."/>
        </authorList>
    </citation>
    <scope>NUCLEOTIDE SEQUENCE [LARGE SCALE GENOMIC DNA]</scope>
    <source>
        <strain evidence="9 10">USBA 140</strain>
    </source>
</reference>
<dbReference type="PROSITE" id="PS50249">
    <property type="entry name" value="MPN"/>
    <property type="match status" value="1"/>
</dbReference>
<evidence type="ECO:0000256" key="3">
    <source>
        <dbReference type="ARBA" id="ARBA00022801"/>
    </source>
</evidence>
<dbReference type="GO" id="GO:0008237">
    <property type="term" value="F:metallopeptidase activity"/>
    <property type="evidence" value="ECO:0007669"/>
    <property type="project" value="UniProtKB-KW"/>
</dbReference>
<dbReference type="NCBIfam" id="NF000642">
    <property type="entry name" value="PRK00024.1"/>
    <property type="match status" value="1"/>
</dbReference>
<dbReference type="Gene3D" id="1.10.150.20">
    <property type="entry name" value="5' to 3' exonuclease, C-terminal subdomain"/>
    <property type="match status" value="1"/>
</dbReference>
<feature type="domain" description="MPN" evidence="8">
    <location>
        <begin position="129"/>
        <end position="251"/>
    </location>
</feature>
<dbReference type="Pfam" id="PF04002">
    <property type="entry name" value="RadC"/>
    <property type="match status" value="1"/>
</dbReference>
<protein>
    <submittedName>
        <fullName evidence="9">DNA repair protein RadC</fullName>
    </submittedName>
</protein>
<comment type="similarity">
    <text evidence="6">Belongs to the UPF0758 family.</text>
</comment>
<dbReference type="InterPro" id="IPR037518">
    <property type="entry name" value="MPN"/>
</dbReference>
<evidence type="ECO:0000256" key="2">
    <source>
        <dbReference type="ARBA" id="ARBA00022723"/>
    </source>
</evidence>
<dbReference type="RefSeq" id="WP_097277425.1">
    <property type="nucleotide sequence ID" value="NZ_OCNJ01000001.1"/>
</dbReference>
<evidence type="ECO:0000259" key="8">
    <source>
        <dbReference type="PROSITE" id="PS50249"/>
    </source>
</evidence>
<proteinExistence type="inferred from homology"/>
<dbReference type="InterPro" id="IPR010994">
    <property type="entry name" value="RuvA_2-like"/>
</dbReference>
<dbReference type="PANTHER" id="PTHR30471">
    <property type="entry name" value="DNA REPAIR PROTEIN RADC"/>
    <property type="match status" value="1"/>
</dbReference>
<dbReference type="InterPro" id="IPR001405">
    <property type="entry name" value="UPF0758"/>
</dbReference>
<keyword evidence="1" id="KW-0645">Protease</keyword>
<dbReference type="AlphaFoldDB" id="A0A286G4M6"/>
<dbReference type="PANTHER" id="PTHR30471:SF3">
    <property type="entry name" value="UPF0758 PROTEIN YEES-RELATED"/>
    <property type="match status" value="1"/>
</dbReference>
<dbReference type="CDD" id="cd08071">
    <property type="entry name" value="MPN_DUF2466"/>
    <property type="match status" value="1"/>
</dbReference>
<gene>
    <name evidence="9" type="ORF">SAMN05421508_101544</name>
</gene>
<dbReference type="GO" id="GO:0046872">
    <property type="term" value="F:metal ion binding"/>
    <property type="evidence" value="ECO:0007669"/>
    <property type="project" value="UniProtKB-KW"/>
</dbReference>
<evidence type="ECO:0000256" key="4">
    <source>
        <dbReference type="ARBA" id="ARBA00022833"/>
    </source>
</evidence>
<dbReference type="NCBIfam" id="TIGR00608">
    <property type="entry name" value="radc"/>
    <property type="match status" value="1"/>
</dbReference>